<organism evidence="1 2">
    <name type="scientific">Symbiodinium pilosum</name>
    <name type="common">Dinoflagellate</name>
    <dbReference type="NCBI Taxonomy" id="2952"/>
    <lineage>
        <taxon>Eukaryota</taxon>
        <taxon>Sar</taxon>
        <taxon>Alveolata</taxon>
        <taxon>Dinophyceae</taxon>
        <taxon>Suessiales</taxon>
        <taxon>Symbiodiniaceae</taxon>
        <taxon>Symbiodinium</taxon>
    </lineage>
</organism>
<gene>
    <name evidence="1" type="ORF">SPIL2461_LOCUS4834</name>
</gene>
<proteinExistence type="predicted"/>
<evidence type="ECO:0000313" key="2">
    <source>
        <dbReference type="Proteomes" id="UP000649617"/>
    </source>
</evidence>
<sequence>MASMASYAEALVSLQQARRWEDALVLLEEMPGAMYRVNWLWLSTAGRVKSEFKKLHGSVVVRRAIVLNPDLKAWRLLSDCRAITGIDVDAVAVLLTLAAVEQAGNFKLLFGALARELLRVSTHGIAEGSPFGAPATAANYLRGVNFDVTISTTGILPTGYGQPLSTNCSGCMLCWWLLFQHRGSALSTKGALAGGLCAGCTGPSKHLPTRQAKLCGSAE</sequence>
<reference evidence="1" key="1">
    <citation type="submission" date="2021-02" db="EMBL/GenBank/DDBJ databases">
        <authorList>
            <person name="Dougan E. K."/>
            <person name="Rhodes N."/>
            <person name="Thang M."/>
            <person name="Chan C."/>
        </authorList>
    </citation>
    <scope>NUCLEOTIDE SEQUENCE</scope>
</reference>
<protein>
    <recommendedName>
        <fullName evidence="3">Pentatricopeptide repeat-containing protein, chloroplastic</fullName>
    </recommendedName>
</protein>
<accession>A0A812M285</accession>
<name>A0A812M285_SYMPI</name>
<dbReference type="AlphaFoldDB" id="A0A812M285"/>
<dbReference type="EMBL" id="CAJNIZ010006557">
    <property type="protein sequence ID" value="CAE7250944.1"/>
    <property type="molecule type" value="Genomic_DNA"/>
</dbReference>
<keyword evidence="2" id="KW-1185">Reference proteome</keyword>
<evidence type="ECO:0000313" key="1">
    <source>
        <dbReference type="EMBL" id="CAE7250944.1"/>
    </source>
</evidence>
<dbReference type="Proteomes" id="UP000649617">
    <property type="component" value="Unassembled WGS sequence"/>
</dbReference>
<evidence type="ECO:0008006" key="3">
    <source>
        <dbReference type="Google" id="ProtNLM"/>
    </source>
</evidence>
<comment type="caution">
    <text evidence="1">The sequence shown here is derived from an EMBL/GenBank/DDBJ whole genome shotgun (WGS) entry which is preliminary data.</text>
</comment>